<accession>A0A314UMU0</accession>
<evidence type="ECO:0000313" key="2">
    <source>
        <dbReference type="Proteomes" id="UP000250321"/>
    </source>
</evidence>
<dbReference type="Proteomes" id="UP000250321">
    <property type="component" value="Unassembled WGS sequence"/>
</dbReference>
<comment type="caution">
    <text evidence="1">The sequence shown here is derived from an EMBL/GenBank/DDBJ whole genome shotgun (WGS) entry which is preliminary data.</text>
</comment>
<sequence length="73" mass="8146">MSMWLGMSRPTGGLTLKPSTYGRILKTRTPGTVLRARTTPLRVYSSTPLRYAPGSVISIPYHHFPGIQQFQDP</sequence>
<protein>
    <submittedName>
        <fullName evidence="1">Uncharacterized protein</fullName>
    </submittedName>
</protein>
<evidence type="ECO:0000313" key="1">
    <source>
        <dbReference type="EMBL" id="PQM36049.1"/>
    </source>
</evidence>
<dbReference type="EMBL" id="PJQY01003593">
    <property type="protein sequence ID" value="PQM36049.1"/>
    <property type="molecule type" value="Genomic_DNA"/>
</dbReference>
<gene>
    <name evidence="1" type="ORF">Pyn_08222</name>
</gene>
<keyword evidence="2" id="KW-1185">Reference proteome</keyword>
<dbReference type="AlphaFoldDB" id="A0A314UMU0"/>
<reference evidence="1 2" key="1">
    <citation type="submission" date="2018-02" db="EMBL/GenBank/DDBJ databases">
        <title>Draft genome of wild Prunus yedoensis var. nudiflora.</title>
        <authorList>
            <person name="Baek S."/>
            <person name="Kim J.-H."/>
            <person name="Choi K."/>
            <person name="Kim G.-B."/>
            <person name="Cho A."/>
            <person name="Jang H."/>
            <person name="Shin C.-H."/>
            <person name="Yu H.-J."/>
            <person name="Mun J.-H."/>
        </authorList>
    </citation>
    <scope>NUCLEOTIDE SEQUENCE [LARGE SCALE GENOMIC DNA]</scope>
    <source>
        <strain evidence="2">cv. Jeju island</strain>
        <tissue evidence="1">Leaf</tissue>
    </source>
</reference>
<organism evidence="1 2">
    <name type="scientific">Prunus yedoensis var. nudiflora</name>
    <dbReference type="NCBI Taxonomy" id="2094558"/>
    <lineage>
        <taxon>Eukaryota</taxon>
        <taxon>Viridiplantae</taxon>
        <taxon>Streptophyta</taxon>
        <taxon>Embryophyta</taxon>
        <taxon>Tracheophyta</taxon>
        <taxon>Spermatophyta</taxon>
        <taxon>Magnoliopsida</taxon>
        <taxon>eudicotyledons</taxon>
        <taxon>Gunneridae</taxon>
        <taxon>Pentapetalae</taxon>
        <taxon>rosids</taxon>
        <taxon>fabids</taxon>
        <taxon>Rosales</taxon>
        <taxon>Rosaceae</taxon>
        <taxon>Amygdaloideae</taxon>
        <taxon>Amygdaleae</taxon>
        <taxon>Prunus</taxon>
    </lineage>
</organism>
<proteinExistence type="predicted"/>
<name>A0A314UMU0_PRUYE</name>